<dbReference type="Proteomes" id="UP000176996">
    <property type="component" value="Unassembled WGS sequence"/>
</dbReference>
<evidence type="ECO:0000313" key="3">
    <source>
        <dbReference type="Proteomes" id="UP000176996"/>
    </source>
</evidence>
<evidence type="ECO:0000256" key="1">
    <source>
        <dbReference type="SAM" id="Phobius"/>
    </source>
</evidence>
<keyword evidence="1" id="KW-0472">Membrane</keyword>
<feature type="transmembrane region" description="Helical" evidence="1">
    <location>
        <begin position="99"/>
        <end position="118"/>
    </location>
</feature>
<reference evidence="2 3" key="1">
    <citation type="journal article" date="2016" name="Nat. Commun.">
        <title>Thousands of microbial genomes shed light on interconnected biogeochemical processes in an aquifer system.</title>
        <authorList>
            <person name="Anantharaman K."/>
            <person name="Brown C.T."/>
            <person name="Hug L.A."/>
            <person name="Sharon I."/>
            <person name="Castelle C.J."/>
            <person name="Probst A.J."/>
            <person name="Thomas B.C."/>
            <person name="Singh A."/>
            <person name="Wilkins M.J."/>
            <person name="Karaoz U."/>
            <person name="Brodie E.L."/>
            <person name="Williams K.H."/>
            <person name="Hubbard S.S."/>
            <person name="Banfield J.F."/>
        </authorList>
    </citation>
    <scope>NUCLEOTIDE SEQUENCE [LARGE SCALE GENOMIC DNA]</scope>
</reference>
<dbReference type="EMBL" id="MFKK01000032">
    <property type="protein sequence ID" value="OGG40169.1"/>
    <property type="molecule type" value="Genomic_DNA"/>
</dbReference>
<gene>
    <name evidence="2" type="ORF">A3A21_00740</name>
</gene>
<comment type="caution">
    <text evidence="2">The sequence shown here is derived from an EMBL/GenBank/DDBJ whole genome shotgun (WGS) entry which is preliminary data.</text>
</comment>
<keyword evidence="1" id="KW-1133">Transmembrane helix</keyword>
<organism evidence="2 3">
    <name type="scientific">Candidatus Jorgensenbacteria bacterium RIFCSPLOWO2_01_FULL_45_25b</name>
    <dbReference type="NCBI Taxonomy" id="1798471"/>
    <lineage>
        <taxon>Bacteria</taxon>
        <taxon>Candidatus Joergenseniibacteriota</taxon>
    </lineage>
</organism>
<name>A0A1F6BT84_9BACT</name>
<keyword evidence="1" id="KW-0812">Transmembrane</keyword>
<protein>
    <recommendedName>
        <fullName evidence="4">Helix-turn-helix domain-containing protein</fullName>
    </recommendedName>
</protein>
<evidence type="ECO:0000313" key="2">
    <source>
        <dbReference type="EMBL" id="OGG40169.1"/>
    </source>
</evidence>
<accession>A0A1F6BT84</accession>
<evidence type="ECO:0008006" key="4">
    <source>
        <dbReference type="Google" id="ProtNLM"/>
    </source>
</evidence>
<sequence length="152" mass="17135">MKKKKQASEYISLKDAAKISGYAPDYVGQLIRKGKLPGKRVYCNVAWMTTEEAVEEYIKSSKQKKEEKASFKEKSFATIRQLRLRMVSETKMATLAKSALYGVVVLSVSISLILFYILSITIDKKIEKSALKSTKENRASLVENLPILDSSF</sequence>
<dbReference type="AlphaFoldDB" id="A0A1F6BT84"/>
<proteinExistence type="predicted"/>